<protein>
    <submittedName>
        <fullName evidence="9">Uncharacterized protein LOC111085001</fullName>
    </submittedName>
</protein>
<dbReference type="Proteomes" id="UP000694941">
    <property type="component" value="Unplaced"/>
</dbReference>
<dbReference type="RefSeq" id="XP_022237592.1">
    <property type="nucleotide sequence ID" value="XM_022381884.1"/>
</dbReference>
<comment type="subcellular location">
    <subcellularLocation>
        <location evidence="1">Membrane</location>
        <topology evidence="1">Multi-pass membrane protein</topology>
    </subcellularLocation>
</comment>
<evidence type="ECO:0000313" key="9">
    <source>
        <dbReference type="RefSeq" id="XP_022237592.1"/>
    </source>
</evidence>
<dbReference type="PANTHER" id="PTHR45902">
    <property type="entry name" value="LATROPHILIN RECEPTOR-LIKE PROTEIN A"/>
    <property type="match status" value="1"/>
</dbReference>
<reference evidence="9" key="1">
    <citation type="submission" date="2025-08" db="UniProtKB">
        <authorList>
            <consortium name="RefSeq"/>
        </authorList>
    </citation>
    <scope>IDENTIFICATION</scope>
    <source>
        <tissue evidence="9">Muscle</tissue>
    </source>
</reference>
<evidence type="ECO:0000256" key="2">
    <source>
        <dbReference type="ARBA" id="ARBA00022692"/>
    </source>
</evidence>
<evidence type="ECO:0000256" key="1">
    <source>
        <dbReference type="ARBA" id="ARBA00004141"/>
    </source>
</evidence>
<evidence type="ECO:0000256" key="4">
    <source>
        <dbReference type="ARBA" id="ARBA00023136"/>
    </source>
</evidence>
<keyword evidence="6" id="KW-0732">Signal</keyword>
<sequence>MLYFQFFTRLTLLYVLGSSVSTKNVSSITIVKVDYKSLHNHTRDVTLSTEKNTGPSMLKNGSTSKSEATLVPTQSFGVRLTTSTLSSAVISTQYSGERPEIQPVGTNDFRTQNSSVSVRRGYSVPPLPDFYSRVAISDWKIPQPSSNPYFLECSGVHHYCSFSQRASIESGFHINHYCSCDPNCIRYGDCCWDTRLKVTKQKAGEENFWACVLPINNSKSESFLMVSRCPSSWTDSEVRIQCESYDSSQLKDPFLNVPVTGEVSQVTYRNIFCAICHKDLNVLAWNVVFDCSVEFSSNVNYSSFLLKDYKNCGFFFLFPKELRKYKNSALRPCDKNIISQCSENWLLYTKDINKSKREIQNRCSLYFAPVQMSLNLNIVFKNKFCAICNSVTVDKLSCSRPQKSIIQHFDEDNIPSFAFLLDINFEQGYTLVGTKRRCLHSQVYDPWQEKCRNISCGRLFINKNGICKQGYHNLLENPVNFPDWSNSTLLSSCPKVSVSADDFKIDINGTVVLKQTGHILRFGAYEAATNTSILVCAPSKENIISKFGDIQGYLTVTCTSISLVSLFLKIIIYLFTPENHNLPAKIVVCLSISLLVGQSVFLLGTHKTHYFILCKCMAIIMHYSFLASFFWMNVLAYDICKTFCSLKVTRNVSNNRELMKYCTYGWFCPLLIVATAVTIDLVFQENVISPGYGKTLCWISNRMALLIFFAVPLGILVTVNAILFIKTTVQISRSKRHSRVAHENTGQGRSRLRLVLYVKLALVMGLTWTFGFMAAIAGSDVLWCFFIVFNSLQGAFILLAFTQITDLIALLRLKICQLFSRISHNQEKRRSIDSCTLPTQSSCAV</sequence>
<feature type="transmembrane region" description="Helical" evidence="5">
    <location>
        <begin position="795"/>
        <end position="813"/>
    </location>
</feature>
<dbReference type="InterPro" id="IPR000832">
    <property type="entry name" value="GPCR_2_secretin-like"/>
</dbReference>
<feature type="transmembrane region" description="Helical" evidence="5">
    <location>
        <begin position="582"/>
        <end position="604"/>
    </location>
</feature>
<feature type="transmembrane region" description="Helical" evidence="5">
    <location>
        <begin position="756"/>
        <end position="789"/>
    </location>
</feature>
<dbReference type="InterPro" id="IPR053231">
    <property type="entry name" value="GPCR_LN-TM7"/>
</dbReference>
<evidence type="ECO:0000256" key="5">
    <source>
        <dbReference type="SAM" id="Phobius"/>
    </source>
</evidence>
<feature type="transmembrane region" description="Helical" evidence="5">
    <location>
        <begin position="610"/>
        <end position="640"/>
    </location>
</feature>
<accession>A0ABM1S1T7</accession>
<name>A0ABM1S1T7_LIMPO</name>
<gene>
    <name evidence="9" type="primary">LOC111085001</name>
</gene>
<feature type="transmembrane region" description="Helical" evidence="5">
    <location>
        <begin position="703"/>
        <end position="725"/>
    </location>
</feature>
<evidence type="ECO:0000259" key="7">
    <source>
        <dbReference type="PROSITE" id="PS50261"/>
    </source>
</evidence>
<dbReference type="CDD" id="cd15039">
    <property type="entry name" value="7tmB3_Methuselah-like"/>
    <property type="match status" value="1"/>
</dbReference>
<organism evidence="8 9">
    <name type="scientific">Limulus polyphemus</name>
    <name type="common">Atlantic horseshoe crab</name>
    <dbReference type="NCBI Taxonomy" id="6850"/>
    <lineage>
        <taxon>Eukaryota</taxon>
        <taxon>Metazoa</taxon>
        <taxon>Ecdysozoa</taxon>
        <taxon>Arthropoda</taxon>
        <taxon>Chelicerata</taxon>
        <taxon>Merostomata</taxon>
        <taxon>Xiphosura</taxon>
        <taxon>Limulidae</taxon>
        <taxon>Limulus</taxon>
    </lineage>
</organism>
<feature type="signal peptide" evidence="6">
    <location>
        <begin position="1"/>
        <end position="22"/>
    </location>
</feature>
<dbReference type="GeneID" id="111085001"/>
<feature type="chain" id="PRO_5046371980" evidence="6">
    <location>
        <begin position="23"/>
        <end position="845"/>
    </location>
</feature>
<dbReference type="InterPro" id="IPR017981">
    <property type="entry name" value="GPCR_2-like_7TM"/>
</dbReference>
<dbReference type="Pfam" id="PF00002">
    <property type="entry name" value="7tm_2"/>
    <property type="match status" value="1"/>
</dbReference>
<keyword evidence="4 5" id="KW-0472">Membrane</keyword>
<evidence type="ECO:0000256" key="6">
    <source>
        <dbReference type="SAM" id="SignalP"/>
    </source>
</evidence>
<evidence type="ECO:0000256" key="3">
    <source>
        <dbReference type="ARBA" id="ARBA00022989"/>
    </source>
</evidence>
<dbReference type="PANTHER" id="PTHR45902:SF4">
    <property type="entry name" value="G-PROTEIN COUPLED RECEPTORS FAMILY 2 PROFILE 2 DOMAIN-CONTAINING PROTEIN"/>
    <property type="match status" value="1"/>
</dbReference>
<feature type="domain" description="G-protein coupled receptors family 2 profile 2" evidence="7">
    <location>
        <begin position="551"/>
        <end position="805"/>
    </location>
</feature>
<keyword evidence="2 5" id="KW-0812">Transmembrane</keyword>
<dbReference type="Gene3D" id="1.20.1070.10">
    <property type="entry name" value="Rhodopsin 7-helix transmembrane proteins"/>
    <property type="match status" value="1"/>
</dbReference>
<feature type="transmembrane region" description="Helical" evidence="5">
    <location>
        <begin position="552"/>
        <end position="575"/>
    </location>
</feature>
<evidence type="ECO:0000313" key="8">
    <source>
        <dbReference type="Proteomes" id="UP000694941"/>
    </source>
</evidence>
<proteinExistence type="predicted"/>
<keyword evidence="3 5" id="KW-1133">Transmembrane helix</keyword>
<feature type="transmembrane region" description="Helical" evidence="5">
    <location>
        <begin position="661"/>
        <end position="683"/>
    </location>
</feature>
<keyword evidence="8" id="KW-1185">Reference proteome</keyword>
<dbReference type="PROSITE" id="PS50261">
    <property type="entry name" value="G_PROTEIN_RECEP_F2_4"/>
    <property type="match status" value="1"/>
</dbReference>